<comment type="caution">
    <text evidence="3">The sequence shown here is derived from an EMBL/GenBank/DDBJ whole genome shotgun (WGS) entry which is preliminary data.</text>
</comment>
<feature type="domain" description="Glutaredoxin" evidence="2">
    <location>
        <begin position="102"/>
        <end position="156"/>
    </location>
</feature>
<dbReference type="PROSITE" id="PS00194">
    <property type="entry name" value="THIOREDOXIN_1"/>
    <property type="match status" value="1"/>
</dbReference>
<dbReference type="PROSITE" id="PS51354">
    <property type="entry name" value="GLUTAREDOXIN_2"/>
    <property type="match status" value="1"/>
</dbReference>
<dbReference type="GO" id="GO:0045454">
    <property type="term" value="P:cell redox homeostasis"/>
    <property type="evidence" value="ECO:0007669"/>
    <property type="project" value="TreeGrafter"/>
</dbReference>
<dbReference type="PANTHER" id="PTHR34386">
    <property type="entry name" value="GLUTAREDOXIN"/>
    <property type="match status" value="1"/>
</dbReference>
<protein>
    <recommendedName>
        <fullName evidence="2">Glutaredoxin domain-containing protein</fullName>
    </recommendedName>
</protein>
<dbReference type="EMBL" id="BGZL01000004">
    <property type="protein sequence ID" value="GBQ00529.1"/>
    <property type="molecule type" value="Genomic_DNA"/>
</dbReference>
<organism evidence="3 4">
    <name type="scientific">Streptomyces spongiicola</name>
    <dbReference type="NCBI Taxonomy" id="1690221"/>
    <lineage>
        <taxon>Bacteria</taxon>
        <taxon>Bacillati</taxon>
        <taxon>Actinomycetota</taxon>
        <taxon>Actinomycetes</taxon>
        <taxon>Kitasatosporales</taxon>
        <taxon>Streptomycetaceae</taxon>
        <taxon>Streptomyces</taxon>
    </lineage>
</organism>
<gene>
    <name evidence="3" type="ORF">SSP531S_19450</name>
</gene>
<feature type="region of interest" description="Disordered" evidence="1">
    <location>
        <begin position="37"/>
        <end position="94"/>
    </location>
</feature>
<evidence type="ECO:0000313" key="3">
    <source>
        <dbReference type="EMBL" id="GBQ00529.1"/>
    </source>
</evidence>
<evidence type="ECO:0000313" key="4">
    <source>
        <dbReference type="Proteomes" id="UP000265354"/>
    </source>
</evidence>
<evidence type="ECO:0000259" key="2">
    <source>
        <dbReference type="Pfam" id="PF00462"/>
    </source>
</evidence>
<dbReference type="SUPFAM" id="SSF52833">
    <property type="entry name" value="Thioredoxin-like"/>
    <property type="match status" value="1"/>
</dbReference>
<accession>A0A388SVD2</accession>
<name>A0A388SVD2_9ACTN</name>
<proteinExistence type="predicted"/>
<dbReference type="PANTHER" id="PTHR34386:SF1">
    <property type="entry name" value="GLUTAREDOXIN-LIKE PROTEIN NRDH"/>
    <property type="match status" value="1"/>
</dbReference>
<dbReference type="GO" id="GO:0009055">
    <property type="term" value="F:electron transfer activity"/>
    <property type="evidence" value="ECO:0007669"/>
    <property type="project" value="TreeGrafter"/>
</dbReference>
<evidence type="ECO:0000256" key="1">
    <source>
        <dbReference type="SAM" id="MobiDB-lite"/>
    </source>
</evidence>
<dbReference type="InterPro" id="IPR051548">
    <property type="entry name" value="Grx-like_ET"/>
</dbReference>
<dbReference type="Proteomes" id="UP000265354">
    <property type="component" value="Unassembled WGS sequence"/>
</dbReference>
<dbReference type="Pfam" id="PF00462">
    <property type="entry name" value="Glutaredoxin"/>
    <property type="match status" value="1"/>
</dbReference>
<dbReference type="Gene3D" id="3.40.30.10">
    <property type="entry name" value="Glutaredoxin"/>
    <property type="match status" value="1"/>
</dbReference>
<dbReference type="CDD" id="cd02976">
    <property type="entry name" value="NrdH"/>
    <property type="match status" value="1"/>
</dbReference>
<sequence>MLLSPRHAARYREITGTVVHSGRALVVPVAEVWQRFRRPRRSQRSQRSQRYGSTPGTGTEAPGVPVWGMAARPRTFTTRKPCGTPTPTGPEKRERDMQGTLTMYSTTWCGYCRRLKSQLDREGISYVEINIEEDPQSAAFVEKANNGNQTVPTVLVVPPNGGENIVMTNPSLAQVKQALAI</sequence>
<dbReference type="InterPro" id="IPR017937">
    <property type="entry name" value="Thioredoxin_CS"/>
</dbReference>
<dbReference type="AlphaFoldDB" id="A0A388SVD2"/>
<dbReference type="InterPro" id="IPR036249">
    <property type="entry name" value="Thioredoxin-like_sf"/>
</dbReference>
<reference evidence="3 4" key="1">
    <citation type="submission" date="2018-07" db="EMBL/GenBank/DDBJ databases">
        <title>Whole Genome Shotgun Sequence of Streptomyces spongiicola strain 531S.</title>
        <authorList>
            <person name="Dohra H."/>
            <person name="Kodani S."/>
        </authorList>
    </citation>
    <scope>NUCLEOTIDE SEQUENCE [LARGE SCALE GENOMIC DNA]</scope>
    <source>
        <strain evidence="3 4">531S</strain>
    </source>
</reference>
<dbReference type="InterPro" id="IPR002109">
    <property type="entry name" value="Glutaredoxin"/>
</dbReference>